<evidence type="ECO:0000256" key="2">
    <source>
        <dbReference type="ARBA" id="ARBA00022723"/>
    </source>
</evidence>
<accession>A0A1D2M7E2</accession>
<evidence type="ECO:0000313" key="6">
    <source>
        <dbReference type="Proteomes" id="UP000094527"/>
    </source>
</evidence>
<protein>
    <submittedName>
        <fullName evidence="5">Cytochrome P450 1A2</fullName>
    </submittedName>
</protein>
<dbReference type="InterPro" id="IPR036396">
    <property type="entry name" value="Cyt_P450_sf"/>
</dbReference>
<evidence type="ECO:0000256" key="4">
    <source>
        <dbReference type="ARBA" id="ARBA00023033"/>
    </source>
</evidence>
<dbReference type="InterPro" id="IPR050182">
    <property type="entry name" value="Cytochrome_P450_fam2"/>
</dbReference>
<dbReference type="OrthoDB" id="1470350at2759"/>
<comment type="caution">
    <text evidence="5">The sequence shown here is derived from an EMBL/GenBank/DDBJ whole genome shotgun (WGS) entry which is preliminary data.</text>
</comment>
<dbReference type="PANTHER" id="PTHR24300">
    <property type="entry name" value="CYTOCHROME P450 508A4-RELATED"/>
    <property type="match status" value="1"/>
</dbReference>
<dbReference type="STRING" id="48709.A0A1D2M7E2"/>
<evidence type="ECO:0000256" key="1">
    <source>
        <dbReference type="ARBA" id="ARBA00010617"/>
    </source>
</evidence>
<comment type="similarity">
    <text evidence="1">Belongs to the cytochrome P450 family.</text>
</comment>
<gene>
    <name evidence="5" type="ORF">Ocin01_17770</name>
</gene>
<sequence length="91" mass="10408">MDCKYSLICYFVSHSKPRCTTLPYTEAIVLETLRLSSIAPLGAPHRMTADTLFHGYFLPKDTTVISNLWAIHHDPKVWGEDVNEFRPEKVS</sequence>
<evidence type="ECO:0000256" key="3">
    <source>
        <dbReference type="ARBA" id="ARBA00023004"/>
    </source>
</evidence>
<organism evidence="5 6">
    <name type="scientific">Orchesella cincta</name>
    <name type="common">Springtail</name>
    <name type="synonym">Podura cincta</name>
    <dbReference type="NCBI Taxonomy" id="48709"/>
    <lineage>
        <taxon>Eukaryota</taxon>
        <taxon>Metazoa</taxon>
        <taxon>Ecdysozoa</taxon>
        <taxon>Arthropoda</taxon>
        <taxon>Hexapoda</taxon>
        <taxon>Collembola</taxon>
        <taxon>Entomobryomorpha</taxon>
        <taxon>Entomobryoidea</taxon>
        <taxon>Orchesellidae</taxon>
        <taxon>Orchesellinae</taxon>
        <taxon>Orchesella</taxon>
    </lineage>
</organism>
<reference evidence="5 6" key="1">
    <citation type="journal article" date="2016" name="Genome Biol. Evol.">
        <title>Gene Family Evolution Reflects Adaptation to Soil Environmental Stressors in the Genome of the Collembolan Orchesella cincta.</title>
        <authorList>
            <person name="Faddeeva-Vakhrusheva A."/>
            <person name="Derks M.F."/>
            <person name="Anvar S.Y."/>
            <person name="Agamennone V."/>
            <person name="Suring W."/>
            <person name="Smit S."/>
            <person name="van Straalen N.M."/>
            <person name="Roelofs D."/>
        </authorList>
    </citation>
    <scope>NUCLEOTIDE SEQUENCE [LARGE SCALE GENOMIC DNA]</scope>
    <source>
        <tissue evidence="5">Mixed pool</tissue>
    </source>
</reference>
<dbReference type="Pfam" id="PF00067">
    <property type="entry name" value="p450"/>
    <property type="match status" value="1"/>
</dbReference>
<dbReference type="EMBL" id="LJIJ01003067">
    <property type="protein sequence ID" value="ODM88910.1"/>
    <property type="molecule type" value="Genomic_DNA"/>
</dbReference>
<keyword evidence="4" id="KW-0503">Monooxygenase</keyword>
<dbReference type="Gene3D" id="1.10.630.10">
    <property type="entry name" value="Cytochrome P450"/>
    <property type="match status" value="1"/>
</dbReference>
<dbReference type="OMA" id="CKYSLIC"/>
<dbReference type="GO" id="GO:0016705">
    <property type="term" value="F:oxidoreductase activity, acting on paired donors, with incorporation or reduction of molecular oxygen"/>
    <property type="evidence" value="ECO:0007669"/>
    <property type="project" value="InterPro"/>
</dbReference>
<dbReference type="AlphaFoldDB" id="A0A1D2M7E2"/>
<dbReference type="SUPFAM" id="SSF48264">
    <property type="entry name" value="Cytochrome P450"/>
    <property type="match status" value="1"/>
</dbReference>
<keyword evidence="3" id="KW-0408">Iron</keyword>
<keyword evidence="6" id="KW-1185">Reference proteome</keyword>
<dbReference type="GO" id="GO:0004497">
    <property type="term" value="F:monooxygenase activity"/>
    <property type="evidence" value="ECO:0007669"/>
    <property type="project" value="UniProtKB-KW"/>
</dbReference>
<proteinExistence type="inferred from homology"/>
<dbReference type="InterPro" id="IPR001128">
    <property type="entry name" value="Cyt_P450"/>
</dbReference>
<name>A0A1D2M7E2_ORCCI</name>
<keyword evidence="4" id="KW-0560">Oxidoreductase</keyword>
<dbReference type="GO" id="GO:0020037">
    <property type="term" value="F:heme binding"/>
    <property type="evidence" value="ECO:0007669"/>
    <property type="project" value="InterPro"/>
</dbReference>
<evidence type="ECO:0000313" key="5">
    <source>
        <dbReference type="EMBL" id="ODM88910.1"/>
    </source>
</evidence>
<keyword evidence="2" id="KW-0479">Metal-binding</keyword>
<dbReference type="Proteomes" id="UP000094527">
    <property type="component" value="Unassembled WGS sequence"/>
</dbReference>
<dbReference type="GO" id="GO:0005506">
    <property type="term" value="F:iron ion binding"/>
    <property type="evidence" value="ECO:0007669"/>
    <property type="project" value="InterPro"/>
</dbReference>